<keyword evidence="1" id="KW-0472">Membrane</keyword>
<accession>A0A270BLT8</accession>
<keyword evidence="3" id="KW-1185">Reference proteome</keyword>
<protein>
    <recommendedName>
        <fullName evidence="4">Iron uptake protein</fullName>
    </recommendedName>
</protein>
<feature type="transmembrane region" description="Helical" evidence="1">
    <location>
        <begin position="12"/>
        <end position="38"/>
    </location>
</feature>
<organism evidence="2 3">
    <name type="scientific">Acetobacter syzygii</name>
    <dbReference type="NCBI Taxonomy" id="146476"/>
    <lineage>
        <taxon>Bacteria</taxon>
        <taxon>Pseudomonadati</taxon>
        <taxon>Pseudomonadota</taxon>
        <taxon>Alphaproteobacteria</taxon>
        <taxon>Acetobacterales</taxon>
        <taxon>Acetobacteraceae</taxon>
        <taxon>Acetobacter</taxon>
    </lineage>
</organism>
<evidence type="ECO:0000256" key="1">
    <source>
        <dbReference type="SAM" id="Phobius"/>
    </source>
</evidence>
<dbReference type="AlphaFoldDB" id="A0A270BLT8"/>
<dbReference type="STRING" id="1231343.Absy_007_005"/>
<keyword evidence="1" id="KW-0812">Transmembrane</keyword>
<dbReference type="RefSeq" id="WP_095351366.1">
    <property type="nucleotide sequence ID" value="NZ_NDFO01000006.1"/>
</dbReference>
<comment type="caution">
    <text evidence="2">The sequence shown here is derived from an EMBL/GenBank/DDBJ whole genome shotgun (WGS) entry which is preliminary data.</text>
</comment>
<dbReference type="EMBL" id="NDFP01000006">
    <property type="protein sequence ID" value="PAL25983.1"/>
    <property type="molecule type" value="Genomic_DNA"/>
</dbReference>
<dbReference type="Proteomes" id="UP000216033">
    <property type="component" value="Unassembled WGS sequence"/>
</dbReference>
<feature type="transmembrane region" description="Helical" evidence="1">
    <location>
        <begin position="44"/>
        <end position="66"/>
    </location>
</feature>
<evidence type="ECO:0000313" key="2">
    <source>
        <dbReference type="EMBL" id="PAL25983.1"/>
    </source>
</evidence>
<feature type="transmembrane region" description="Helical" evidence="1">
    <location>
        <begin position="73"/>
        <end position="91"/>
    </location>
</feature>
<evidence type="ECO:0000313" key="3">
    <source>
        <dbReference type="Proteomes" id="UP000216033"/>
    </source>
</evidence>
<gene>
    <name evidence="2" type="ORF">B9K05_07685</name>
</gene>
<name>A0A270BLT8_9PROT</name>
<evidence type="ECO:0008006" key="4">
    <source>
        <dbReference type="Google" id="ProtNLM"/>
    </source>
</evidence>
<keyword evidence="1" id="KW-1133">Transmembrane helix</keyword>
<proteinExistence type="predicted"/>
<reference evidence="2 3" key="1">
    <citation type="submission" date="2017-04" db="EMBL/GenBank/DDBJ databases">
        <title>Kefir bacterial isolates.</title>
        <authorList>
            <person name="Kim Y."/>
            <person name="Blasche S."/>
            <person name="Patil K.R."/>
        </authorList>
    </citation>
    <scope>NUCLEOTIDE SEQUENCE [LARGE SCALE GENOMIC DNA]</scope>
    <source>
        <strain evidence="2 3">KR-2</strain>
    </source>
</reference>
<sequence length="94" mass="9854">MSQSALRVVARIFLAIGGGYLASSAVMALFSFALVAMGMPRADAVTLGLLLVFIVYLCLGLWVFAARALWRPAALFAVFVIASYGVIAVFGHGG</sequence>
<dbReference type="OrthoDB" id="7226087at2"/>